<dbReference type="Gene3D" id="3.40.30.10">
    <property type="entry name" value="Glutaredoxin"/>
    <property type="match status" value="1"/>
</dbReference>
<dbReference type="PIRSF" id="PIRSF006386">
    <property type="entry name" value="HCCAis_GSTk"/>
    <property type="match status" value="1"/>
</dbReference>
<evidence type="ECO:0000313" key="2">
    <source>
        <dbReference type="EMBL" id="CAB4345090.1"/>
    </source>
</evidence>
<proteinExistence type="predicted"/>
<dbReference type="InterPro" id="IPR036249">
    <property type="entry name" value="Thioredoxin-like_sf"/>
</dbReference>
<evidence type="ECO:0000313" key="3">
    <source>
        <dbReference type="EMBL" id="CAB5030361.1"/>
    </source>
</evidence>
<feature type="domain" description="DSBA-like thioredoxin" evidence="1">
    <location>
        <begin position="6"/>
        <end position="187"/>
    </location>
</feature>
<dbReference type="GO" id="GO:0016491">
    <property type="term" value="F:oxidoreductase activity"/>
    <property type="evidence" value="ECO:0007669"/>
    <property type="project" value="InterPro"/>
</dbReference>
<protein>
    <submittedName>
        <fullName evidence="3">Unannotated protein</fullName>
    </submittedName>
</protein>
<organism evidence="3">
    <name type="scientific">freshwater metagenome</name>
    <dbReference type="NCBI Taxonomy" id="449393"/>
    <lineage>
        <taxon>unclassified sequences</taxon>
        <taxon>metagenomes</taxon>
        <taxon>ecological metagenomes</taxon>
    </lineage>
</organism>
<dbReference type="AlphaFoldDB" id="A0A6J7RNH0"/>
<dbReference type="EMBL" id="CAFBPX010000027">
    <property type="protein sequence ID" value="CAB5030361.1"/>
    <property type="molecule type" value="Genomic_DNA"/>
</dbReference>
<dbReference type="SUPFAM" id="SSF52833">
    <property type="entry name" value="Thioredoxin-like"/>
    <property type="match status" value="1"/>
</dbReference>
<accession>A0A6J7RNH0</accession>
<sequence length="197" mass="21817">MAAARVDYFYSFRSPYSYLSAPRGFALADEFEIDLHFRGVLPMMMRGESVPVAKRLHTMRDVKREADRLGMPFGRIHDPLGDGATRCLAVSEYAIDQGRAREFVLAAGLGIWGEATDPATEEGLRRICEAAGLDWDGCKAALIDPLIAARVEANTNELVEIGHWGVPVFVFEGEQFWGQDRIDDLALVLSDAGLARR</sequence>
<dbReference type="PANTHER" id="PTHR42943">
    <property type="entry name" value="GLUTATHIONE S-TRANSFERASE KAPPA"/>
    <property type="match status" value="1"/>
</dbReference>
<dbReference type="InterPro" id="IPR001853">
    <property type="entry name" value="DSBA-like_thioredoxin_dom"/>
</dbReference>
<dbReference type="EMBL" id="CAESAO010000090">
    <property type="protein sequence ID" value="CAB4345090.1"/>
    <property type="molecule type" value="Genomic_DNA"/>
</dbReference>
<name>A0A6J7RNH0_9ZZZZ</name>
<dbReference type="PANTHER" id="PTHR42943:SF2">
    <property type="entry name" value="GLUTATHIONE S-TRANSFERASE KAPPA 1"/>
    <property type="match status" value="1"/>
</dbReference>
<evidence type="ECO:0000259" key="1">
    <source>
        <dbReference type="Pfam" id="PF01323"/>
    </source>
</evidence>
<dbReference type="InterPro" id="IPR051924">
    <property type="entry name" value="GST_Kappa/NadH"/>
</dbReference>
<gene>
    <name evidence="2" type="ORF">UFOPK3522_01040</name>
    <name evidence="3" type="ORF">UFOPK4175_00257</name>
</gene>
<reference evidence="3" key="1">
    <citation type="submission" date="2020-05" db="EMBL/GenBank/DDBJ databases">
        <authorList>
            <person name="Chiriac C."/>
            <person name="Salcher M."/>
            <person name="Ghai R."/>
            <person name="Kavagutti S V."/>
        </authorList>
    </citation>
    <scope>NUCLEOTIDE SEQUENCE</scope>
</reference>
<dbReference type="InterPro" id="IPR014440">
    <property type="entry name" value="HCCAis_GSTk"/>
</dbReference>
<dbReference type="Pfam" id="PF01323">
    <property type="entry name" value="DSBA"/>
    <property type="match status" value="1"/>
</dbReference>